<gene>
    <name evidence="7" type="ORF">M427DRAFT_508013</name>
</gene>
<evidence type="ECO:0000313" key="7">
    <source>
        <dbReference type="EMBL" id="KXS19322.1"/>
    </source>
</evidence>
<keyword evidence="2" id="KW-0808">Transferase</keyword>
<dbReference type="PANTHER" id="PTHR11085:SF10">
    <property type="entry name" value="NAD-DEPENDENT PROTEIN DEACYLASE SIRTUIN-5, MITOCHONDRIAL-RELATED"/>
    <property type="match status" value="1"/>
</dbReference>
<reference evidence="7 8" key="1">
    <citation type="journal article" date="2015" name="Genome Biol. Evol.">
        <title>Phylogenomic analyses indicate that early fungi evolved digesting cell walls of algal ancestors of land plants.</title>
        <authorList>
            <person name="Chang Y."/>
            <person name="Wang S."/>
            <person name="Sekimoto S."/>
            <person name="Aerts A.L."/>
            <person name="Choi C."/>
            <person name="Clum A."/>
            <person name="LaButti K.M."/>
            <person name="Lindquist E.A."/>
            <person name="Yee Ngan C."/>
            <person name="Ohm R.A."/>
            <person name="Salamov A.A."/>
            <person name="Grigoriev I.V."/>
            <person name="Spatafora J.W."/>
            <person name="Berbee M.L."/>
        </authorList>
    </citation>
    <scope>NUCLEOTIDE SEQUENCE [LARGE SCALE GENOMIC DNA]</scope>
    <source>
        <strain evidence="7 8">JEL478</strain>
    </source>
</reference>
<dbReference type="GO" id="GO:0046872">
    <property type="term" value="F:metal ion binding"/>
    <property type="evidence" value="ECO:0007669"/>
    <property type="project" value="UniProtKB-KW"/>
</dbReference>
<feature type="binding site" evidence="4">
    <location>
        <position position="320"/>
    </location>
    <ligand>
        <name>Zn(2+)</name>
        <dbReference type="ChEBI" id="CHEBI:29105"/>
    </ligand>
</feature>
<keyword evidence="3" id="KW-0520">NAD</keyword>
<evidence type="ECO:0000256" key="2">
    <source>
        <dbReference type="ARBA" id="ARBA00022679"/>
    </source>
</evidence>
<dbReference type="InterPro" id="IPR026590">
    <property type="entry name" value="Ssirtuin_cat_dom"/>
</dbReference>
<keyword evidence="4" id="KW-0479">Metal-binding</keyword>
<feature type="domain" description="Deacetylase sirtuin-type" evidence="6">
    <location>
        <begin position="37"/>
        <end position="415"/>
    </location>
</feature>
<evidence type="ECO:0000256" key="3">
    <source>
        <dbReference type="ARBA" id="ARBA00023027"/>
    </source>
</evidence>
<dbReference type="PROSITE" id="PS50305">
    <property type="entry name" value="SIRTUIN"/>
    <property type="match status" value="1"/>
</dbReference>
<evidence type="ECO:0000256" key="5">
    <source>
        <dbReference type="SAM" id="MobiDB-lite"/>
    </source>
</evidence>
<evidence type="ECO:0000313" key="8">
    <source>
        <dbReference type="Proteomes" id="UP000070544"/>
    </source>
</evidence>
<sequence>MSPLSTSLTLRAAKRRIDKFRPSLVSPQQCFSTIAIQGASPDEATQLAEWMEQGRGGTVVLCGAGLSTDSGIPDYRGPNGIYVRNATYKPIMYQSFVSSHTARQRYWARSYYGFNRVERASPNAAHAHLARLFEAGLLLRGVDVTGPHEGGEKAGHVAVPSFVTQNVDGLQQKAGVADSAVLELHGSLRDVHCVSCGHQVGRKEFQTELERLNPNWPPATQTAPNLLDGAQEAIMGAERGAGGAGAGTGSESGSGSIGSGRGFLAGRTPMPANDGKDVFGAVPLTAPVLSPLKAPAMNPDGDADIVVDFSSWKYPACTECGGVMKPGVVFFGENLPRPTRDLSFHSIAHCSRLLVLGTSLAVLSALRLVRAAVEAGKPVAIVNVGPTRADALSGVRKWERGVGGVLGEVVERVSR</sequence>
<dbReference type="Pfam" id="PF02146">
    <property type="entry name" value="SIR2"/>
    <property type="match status" value="3"/>
</dbReference>
<accession>A0A139ARH4</accession>
<dbReference type="InterPro" id="IPR050134">
    <property type="entry name" value="NAD-dep_sirtuin_deacylases"/>
</dbReference>
<dbReference type="InterPro" id="IPR003000">
    <property type="entry name" value="Sirtuin"/>
</dbReference>
<dbReference type="GO" id="GO:0017136">
    <property type="term" value="F:histone deacetylase activity, NAD-dependent"/>
    <property type="evidence" value="ECO:0007669"/>
    <property type="project" value="TreeGrafter"/>
</dbReference>
<keyword evidence="8" id="KW-1185">Reference proteome</keyword>
<feature type="region of interest" description="Disordered" evidence="5">
    <location>
        <begin position="239"/>
        <end position="262"/>
    </location>
</feature>
<organism evidence="7 8">
    <name type="scientific">Gonapodya prolifera (strain JEL478)</name>
    <name type="common">Monoblepharis prolifera</name>
    <dbReference type="NCBI Taxonomy" id="1344416"/>
    <lineage>
        <taxon>Eukaryota</taxon>
        <taxon>Fungi</taxon>
        <taxon>Fungi incertae sedis</taxon>
        <taxon>Chytridiomycota</taxon>
        <taxon>Chytridiomycota incertae sedis</taxon>
        <taxon>Monoblepharidomycetes</taxon>
        <taxon>Monoblepharidales</taxon>
        <taxon>Gonapodyaceae</taxon>
        <taxon>Gonapodya</taxon>
    </lineage>
</organism>
<dbReference type="AlphaFoldDB" id="A0A139ARH4"/>
<feature type="binding site" evidence="4">
    <location>
        <position position="193"/>
    </location>
    <ligand>
        <name>Zn(2+)</name>
        <dbReference type="ChEBI" id="CHEBI:29105"/>
    </ligand>
</feature>
<comment type="similarity">
    <text evidence="1">Belongs to the sirtuin family. Class I subfamily.</text>
</comment>
<feature type="binding site" evidence="4">
    <location>
        <position position="196"/>
    </location>
    <ligand>
        <name>Zn(2+)</name>
        <dbReference type="ChEBI" id="CHEBI:29105"/>
    </ligand>
</feature>
<dbReference type="GO" id="GO:0070403">
    <property type="term" value="F:NAD+ binding"/>
    <property type="evidence" value="ECO:0007669"/>
    <property type="project" value="InterPro"/>
</dbReference>
<feature type="binding site" evidence="4">
    <location>
        <position position="317"/>
    </location>
    <ligand>
        <name>Zn(2+)</name>
        <dbReference type="ChEBI" id="CHEBI:29105"/>
    </ligand>
</feature>
<dbReference type="InterPro" id="IPR029035">
    <property type="entry name" value="DHS-like_NAD/FAD-binding_dom"/>
</dbReference>
<dbReference type="OMA" id="RRHYWAR"/>
<dbReference type="PANTHER" id="PTHR11085">
    <property type="entry name" value="NAD-DEPENDENT PROTEIN DEACYLASE SIRTUIN-5, MITOCHONDRIAL-RELATED"/>
    <property type="match status" value="1"/>
</dbReference>
<dbReference type="Proteomes" id="UP000070544">
    <property type="component" value="Unassembled WGS sequence"/>
</dbReference>
<name>A0A139ARH4_GONPJ</name>
<dbReference type="OrthoDB" id="424302at2759"/>
<keyword evidence="4" id="KW-0862">Zinc</keyword>
<evidence type="ECO:0000259" key="6">
    <source>
        <dbReference type="PROSITE" id="PS50305"/>
    </source>
</evidence>
<feature type="active site" description="Proton acceptor" evidence="4">
    <location>
        <position position="185"/>
    </location>
</feature>
<dbReference type="EMBL" id="KQ965739">
    <property type="protein sequence ID" value="KXS19322.1"/>
    <property type="molecule type" value="Genomic_DNA"/>
</dbReference>
<dbReference type="Gene3D" id="3.40.50.1220">
    <property type="entry name" value="TPP-binding domain"/>
    <property type="match status" value="2"/>
</dbReference>
<dbReference type="SUPFAM" id="SSF52467">
    <property type="entry name" value="DHS-like NAD/FAD-binding domain"/>
    <property type="match status" value="1"/>
</dbReference>
<evidence type="ECO:0000256" key="4">
    <source>
        <dbReference type="PROSITE-ProRule" id="PRU00236"/>
    </source>
</evidence>
<evidence type="ECO:0000256" key="1">
    <source>
        <dbReference type="ARBA" id="ARBA00006924"/>
    </source>
</evidence>
<proteinExistence type="inferred from homology"/>
<protein>
    <submittedName>
        <fullName evidence="7">DHS-like NAD/FAD-binding domain-containing protein</fullName>
    </submittedName>
</protein>
<dbReference type="STRING" id="1344416.A0A139ARH4"/>